<sequence>MSPSPRRPLRGIPTSRAYWELKAEQMMNRVFDPEATIDLDVAAQAEPPPPLPVATPTRRLRGRPATPSPSMAPTPARPDRHTLLLTAMGGVCMISVASSVLYLTHSSRMQQALTQERSLLLVERLRSLGPANPAPLGAVGGTNLVSGGQTMLPLSGDQLPPPPEEPWIEQLSQLPQQEGARAPVLRVPVSPKLAAAAPPASSGGAYPERSAAPVGGGGAVPELVGVVGSAGRPASAIFQMGGSSTSVNTGEAIGGSGWRLRSADGDTALIERGGEVRRISISNGY</sequence>
<evidence type="ECO:0008006" key="4">
    <source>
        <dbReference type="Google" id="ProtNLM"/>
    </source>
</evidence>
<reference evidence="2 3" key="1">
    <citation type="submission" date="2023-12" db="EMBL/GenBank/DDBJ databases">
        <title>Baltic Sea Cyanobacteria.</title>
        <authorList>
            <person name="Delbaje E."/>
            <person name="Fewer D.P."/>
            <person name="Shishido T.K."/>
        </authorList>
    </citation>
    <scope>NUCLEOTIDE SEQUENCE [LARGE SCALE GENOMIC DNA]</scope>
    <source>
        <strain evidence="2 3">UHCC 0281</strain>
    </source>
</reference>
<proteinExistence type="predicted"/>
<gene>
    <name evidence="2" type="ORF">VB739_05075</name>
</gene>
<name>A0ABU5STW8_9CYAN</name>
<feature type="compositionally biased region" description="Pro residues" evidence="1">
    <location>
        <begin position="66"/>
        <end position="76"/>
    </location>
</feature>
<dbReference type="RefSeq" id="WP_323356021.1">
    <property type="nucleotide sequence ID" value="NZ_JAYGHY010000010.1"/>
</dbReference>
<dbReference type="EMBL" id="JAYGHY010000010">
    <property type="protein sequence ID" value="MEA5441919.1"/>
    <property type="molecule type" value="Genomic_DNA"/>
</dbReference>
<comment type="caution">
    <text evidence="2">The sequence shown here is derived from an EMBL/GenBank/DDBJ whole genome shotgun (WGS) entry which is preliminary data.</text>
</comment>
<evidence type="ECO:0000313" key="2">
    <source>
        <dbReference type="EMBL" id="MEA5441919.1"/>
    </source>
</evidence>
<evidence type="ECO:0000256" key="1">
    <source>
        <dbReference type="SAM" id="MobiDB-lite"/>
    </source>
</evidence>
<evidence type="ECO:0000313" key="3">
    <source>
        <dbReference type="Proteomes" id="UP001302329"/>
    </source>
</evidence>
<accession>A0ABU5STW8</accession>
<keyword evidence="3" id="KW-1185">Reference proteome</keyword>
<dbReference type="Proteomes" id="UP001302329">
    <property type="component" value="Unassembled WGS sequence"/>
</dbReference>
<protein>
    <recommendedName>
        <fullName evidence="4">Type II secretion system protein GspC N-terminal domain-containing protein</fullName>
    </recommendedName>
</protein>
<feature type="region of interest" description="Disordered" evidence="1">
    <location>
        <begin position="39"/>
        <end position="78"/>
    </location>
</feature>
<organism evidence="2 3">
    <name type="scientific">Cyanobium gracile UHCC 0281</name>
    <dbReference type="NCBI Taxonomy" id="3110309"/>
    <lineage>
        <taxon>Bacteria</taxon>
        <taxon>Bacillati</taxon>
        <taxon>Cyanobacteriota</taxon>
        <taxon>Cyanophyceae</taxon>
        <taxon>Synechococcales</taxon>
        <taxon>Prochlorococcaceae</taxon>
        <taxon>Cyanobium</taxon>
    </lineage>
</organism>